<dbReference type="Proteomes" id="UP001162480">
    <property type="component" value="Chromosome 14"/>
</dbReference>
<accession>A0AA36FDM5</accession>
<name>A0AA36FDM5_OCTVU</name>
<gene>
    <name evidence="1" type="ORF">OCTVUL_1B016126</name>
</gene>
<evidence type="ECO:0000313" key="2">
    <source>
        <dbReference type="Proteomes" id="UP001162480"/>
    </source>
</evidence>
<dbReference type="EMBL" id="OX597827">
    <property type="protein sequence ID" value="CAI9733324.1"/>
    <property type="molecule type" value="Genomic_DNA"/>
</dbReference>
<organism evidence="1 2">
    <name type="scientific">Octopus vulgaris</name>
    <name type="common">Common octopus</name>
    <dbReference type="NCBI Taxonomy" id="6645"/>
    <lineage>
        <taxon>Eukaryota</taxon>
        <taxon>Metazoa</taxon>
        <taxon>Spiralia</taxon>
        <taxon>Lophotrochozoa</taxon>
        <taxon>Mollusca</taxon>
        <taxon>Cephalopoda</taxon>
        <taxon>Coleoidea</taxon>
        <taxon>Octopodiformes</taxon>
        <taxon>Octopoda</taxon>
        <taxon>Incirrata</taxon>
        <taxon>Octopodidae</taxon>
        <taxon>Octopus</taxon>
    </lineage>
</organism>
<protein>
    <submittedName>
        <fullName evidence="1">Uncharacterized protein</fullName>
    </submittedName>
</protein>
<evidence type="ECO:0000313" key="1">
    <source>
        <dbReference type="EMBL" id="CAI9733324.1"/>
    </source>
</evidence>
<proteinExistence type="predicted"/>
<sequence>MATSTETFEFNAYRVELNKEKLTKDLDDVEMNNLVDHLISIGINPKFEKKHGEEFKKKVIDIIWREIKEDDRVEKTKTYDLLQEFLQKNDRTKHISVYLANSPGINPLIDNCFTAAKKISLDGNLLQTILVTISGNWKGVLEALDIKDQDYDKNLAFKMWFNSKGYKDGGLLTLLKALYHSKDCFVDWELMESHLIKHLR</sequence>
<keyword evidence="2" id="KW-1185">Reference proteome</keyword>
<dbReference type="AlphaFoldDB" id="A0AA36FDM5"/>
<reference evidence="1" key="1">
    <citation type="submission" date="2023-08" db="EMBL/GenBank/DDBJ databases">
        <authorList>
            <person name="Alioto T."/>
            <person name="Alioto T."/>
            <person name="Gomez Garrido J."/>
        </authorList>
    </citation>
    <scope>NUCLEOTIDE SEQUENCE</scope>
</reference>